<dbReference type="SUPFAM" id="SSF46785">
    <property type="entry name" value="Winged helix' DNA-binding domain"/>
    <property type="match status" value="1"/>
</dbReference>
<dbReference type="InterPro" id="IPR036390">
    <property type="entry name" value="WH_DNA-bd_sf"/>
</dbReference>
<dbReference type="InterPro" id="IPR011711">
    <property type="entry name" value="GntR_C"/>
</dbReference>
<keyword evidence="6" id="KW-1185">Reference proteome</keyword>
<dbReference type="SMART" id="SM00345">
    <property type="entry name" value="HTH_GNTR"/>
    <property type="match status" value="1"/>
</dbReference>
<dbReference type="InterPro" id="IPR000524">
    <property type="entry name" value="Tscrpt_reg_HTH_GntR"/>
</dbReference>
<dbReference type="Proteomes" id="UP001366166">
    <property type="component" value="Chromosome"/>
</dbReference>
<reference evidence="6" key="1">
    <citation type="journal article" date="2023" name="Arch. Microbiol.">
        <title>Desulfoferula mesophilus gen. nov. sp. nov., a mesophilic sulfate-reducing bacterium isolated from a brackish lake sediment.</title>
        <authorList>
            <person name="Watanabe T."/>
            <person name="Yabe T."/>
            <person name="Tsuji J.M."/>
            <person name="Fukui M."/>
        </authorList>
    </citation>
    <scope>NUCLEOTIDE SEQUENCE [LARGE SCALE GENOMIC DNA]</scope>
    <source>
        <strain evidence="6">12FAK</strain>
    </source>
</reference>
<dbReference type="CDD" id="cd07377">
    <property type="entry name" value="WHTH_GntR"/>
    <property type="match status" value="1"/>
</dbReference>
<proteinExistence type="predicted"/>
<dbReference type="InterPro" id="IPR036388">
    <property type="entry name" value="WH-like_DNA-bd_sf"/>
</dbReference>
<name>A0AAU9ECZ9_9BACT</name>
<evidence type="ECO:0000256" key="1">
    <source>
        <dbReference type="ARBA" id="ARBA00023015"/>
    </source>
</evidence>
<keyword evidence="2" id="KW-0238">DNA-binding</keyword>
<evidence type="ECO:0000256" key="3">
    <source>
        <dbReference type="ARBA" id="ARBA00023163"/>
    </source>
</evidence>
<dbReference type="Gene3D" id="1.20.120.530">
    <property type="entry name" value="GntR ligand-binding domain-like"/>
    <property type="match status" value="1"/>
</dbReference>
<keyword evidence="3" id="KW-0804">Transcription</keyword>
<dbReference type="Gene3D" id="1.10.10.10">
    <property type="entry name" value="Winged helix-like DNA-binding domain superfamily/Winged helix DNA-binding domain"/>
    <property type="match status" value="1"/>
</dbReference>
<dbReference type="Pfam" id="PF00392">
    <property type="entry name" value="GntR"/>
    <property type="match status" value="1"/>
</dbReference>
<dbReference type="Pfam" id="PF07729">
    <property type="entry name" value="FCD"/>
    <property type="match status" value="1"/>
</dbReference>
<dbReference type="EMBL" id="AP028679">
    <property type="protein sequence ID" value="BEQ14730.1"/>
    <property type="molecule type" value="Genomic_DNA"/>
</dbReference>
<dbReference type="InterPro" id="IPR008920">
    <property type="entry name" value="TF_FadR/GntR_C"/>
</dbReference>
<dbReference type="SUPFAM" id="SSF48008">
    <property type="entry name" value="GntR ligand-binding domain-like"/>
    <property type="match status" value="1"/>
</dbReference>
<dbReference type="GO" id="GO:0003700">
    <property type="term" value="F:DNA-binding transcription factor activity"/>
    <property type="evidence" value="ECO:0007669"/>
    <property type="project" value="InterPro"/>
</dbReference>
<dbReference type="KEGG" id="dmp:FAK_17960"/>
<gene>
    <name evidence="5" type="ORF">FAK_17960</name>
</gene>
<protein>
    <submittedName>
        <fullName evidence="5">GntR family transcriptional regulator</fullName>
    </submittedName>
</protein>
<sequence>MPKKSSPLREKIYNKLIEDIVTDRLNPGERLSEASLAKRFKVSRTPIREALLQLEKLGYVVHQKNVGTVVKKISPEGVREIFEVVAALEGMAVELFGKLPPSPEDMAQLARLHESLKRYTEHQDFADYYEGNRQFHDFFALKSGNKTLVKLTRSQRDRIYRIVARGSTLPIHIHQYAAGHEAIIKALEKGKAELAGSIMKNHVLEAAYLISGNLEPLPWSPFPSHD</sequence>
<evidence type="ECO:0000313" key="6">
    <source>
        <dbReference type="Proteomes" id="UP001366166"/>
    </source>
</evidence>
<organism evidence="5 6">
    <name type="scientific">Desulfoferula mesophila</name>
    <dbReference type="NCBI Taxonomy" id="3058419"/>
    <lineage>
        <taxon>Bacteria</taxon>
        <taxon>Pseudomonadati</taxon>
        <taxon>Thermodesulfobacteriota</taxon>
        <taxon>Desulfarculia</taxon>
        <taxon>Desulfarculales</taxon>
        <taxon>Desulfarculaceae</taxon>
        <taxon>Desulfoferula</taxon>
    </lineage>
</organism>
<dbReference type="PROSITE" id="PS50949">
    <property type="entry name" value="HTH_GNTR"/>
    <property type="match status" value="1"/>
</dbReference>
<accession>A0AAU9ECZ9</accession>
<evidence type="ECO:0000259" key="4">
    <source>
        <dbReference type="PROSITE" id="PS50949"/>
    </source>
</evidence>
<dbReference type="RefSeq" id="WP_338606424.1">
    <property type="nucleotide sequence ID" value="NZ_AP028679.1"/>
</dbReference>
<dbReference type="GO" id="GO:0003677">
    <property type="term" value="F:DNA binding"/>
    <property type="evidence" value="ECO:0007669"/>
    <property type="project" value="UniProtKB-KW"/>
</dbReference>
<dbReference type="PRINTS" id="PR00035">
    <property type="entry name" value="HTHGNTR"/>
</dbReference>
<dbReference type="PANTHER" id="PTHR43537:SF49">
    <property type="entry name" value="TRANSCRIPTIONAL REGULATORY PROTEIN"/>
    <property type="match status" value="1"/>
</dbReference>
<dbReference type="SMART" id="SM00895">
    <property type="entry name" value="FCD"/>
    <property type="match status" value="1"/>
</dbReference>
<evidence type="ECO:0000256" key="2">
    <source>
        <dbReference type="ARBA" id="ARBA00023125"/>
    </source>
</evidence>
<dbReference type="PANTHER" id="PTHR43537">
    <property type="entry name" value="TRANSCRIPTIONAL REGULATOR, GNTR FAMILY"/>
    <property type="match status" value="1"/>
</dbReference>
<feature type="domain" description="HTH gntR-type" evidence="4">
    <location>
        <begin position="6"/>
        <end position="73"/>
    </location>
</feature>
<keyword evidence="1" id="KW-0805">Transcription regulation</keyword>
<dbReference type="AlphaFoldDB" id="A0AAU9ECZ9"/>
<evidence type="ECO:0000313" key="5">
    <source>
        <dbReference type="EMBL" id="BEQ14730.1"/>
    </source>
</evidence>